<dbReference type="OrthoDB" id="9815825at2"/>
<dbReference type="InterPro" id="IPR000683">
    <property type="entry name" value="Gfo/Idh/MocA-like_OxRdtase_N"/>
</dbReference>
<organism evidence="3 4">
    <name type="scientific">Candidatus Rhodobacter oscarellae</name>
    <dbReference type="NCBI Taxonomy" id="1675527"/>
    <lineage>
        <taxon>Bacteria</taxon>
        <taxon>Pseudomonadati</taxon>
        <taxon>Pseudomonadota</taxon>
        <taxon>Alphaproteobacteria</taxon>
        <taxon>Rhodobacterales</taxon>
        <taxon>Rhodobacter group</taxon>
        <taxon>Rhodobacter</taxon>
    </lineage>
</organism>
<feature type="domain" description="Gfo/Idh/MocA-like oxidoreductase N-terminal" evidence="1">
    <location>
        <begin position="1"/>
        <end position="117"/>
    </location>
</feature>
<evidence type="ECO:0000313" key="3">
    <source>
        <dbReference type="EMBL" id="KMW60717.1"/>
    </source>
</evidence>
<reference evidence="3 4" key="1">
    <citation type="submission" date="2015-06" db="EMBL/GenBank/DDBJ databases">
        <title>Draft genome sequence of an Alphaproteobacteria species associated to the Mediterranean sponge Oscarella lobularis.</title>
        <authorList>
            <person name="Jourda C."/>
            <person name="Santini S."/>
            <person name="Claverie J.-M."/>
        </authorList>
    </citation>
    <scope>NUCLEOTIDE SEQUENCE [LARGE SCALE GENOMIC DNA]</scope>
    <source>
        <strain evidence="3">IGS</strain>
    </source>
</reference>
<dbReference type="Gene3D" id="3.30.360.10">
    <property type="entry name" value="Dihydrodipicolinate Reductase, domain 2"/>
    <property type="match status" value="1"/>
</dbReference>
<keyword evidence="4" id="KW-1185">Reference proteome</keyword>
<dbReference type="STRING" id="1675527.AIOL_000881"/>
<accession>A0A0J9ED40</accession>
<dbReference type="SUPFAM" id="SSF51735">
    <property type="entry name" value="NAD(P)-binding Rossmann-fold domains"/>
    <property type="match status" value="1"/>
</dbReference>
<dbReference type="InterPro" id="IPR036291">
    <property type="entry name" value="NAD(P)-bd_dom_sf"/>
</dbReference>
<dbReference type="Proteomes" id="UP000037178">
    <property type="component" value="Unassembled WGS sequence"/>
</dbReference>
<dbReference type="Gene3D" id="3.40.50.720">
    <property type="entry name" value="NAD(P)-binding Rossmann-like Domain"/>
    <property type="match status" value="1"/>
</dbReference>
<dbReference type="PANTHER" id="PTHR43377:SF2">
    <property type="entry name" value="BINDING ROSSMANN FOLD OXIDOREDUCTASE, PUTATIVE (AFU_ORTHOLOGUE AFUA_4G00560)-RELATED"/>
    <property type="match status" value="1"/>
</dbReference>
<gene>
    <name evidence="3" type="ORF">AIOL_000881</name>
</gene>
<dbReference type="Pfam" id="PF01408">
    <property type="entry name" value="GFO_IDH_MocA"/>
    <property type="match status" value="1"/>
</dbReference>
<dbReference type="GO" id="GO:0000166">
    <property type="term" value="F:nucleotide binding"/>
    <property type="evidence" value="ECO:0007669"/>
    <property type="project" value="InterPro"/>
</dbReference>
<dbReference type="PATRIC" id="fig|1675527.3.peg.941"/>
<dbReference type="RefSeq" id="WP_049641758.1">
    <property type="nucleotide sequence ID" value="NZ_LFTY01000001.1"/>
</dbReference>
<dbReference type="EMBL" id="LFTY01000001">
    <property type="protein sequence ID" value="KMW60717.1"/>
    <property type="molecule type" value="Genomic_DNA"/>
</dbReference>
<evidence type="ECO:0000313" key="4">
    <source>
        <dbReference type="Proteomes" id="UP000037178"/>
    </source>
</evidence>
<name>A0A0J9ED40_9RHOB</name>
<comment type="caution">
    <text evidence="3">The sequence shown here is derived from an EMBL/GenBank/DDBJ whole genome shotgun (WGS) entry which is preliminary data.</text>
</comment>
<feature type="domain" description="GFO/IDH/MocA-like oxidoreductase" evidence="2">
    <location>
        <begin position="132"/>
        <end position="283"/>
    </location>
</feature>
<dbReference type="AlphaFoldDB" id="A0A0J9ED40"/>
<dbReference type="PANTHER" id="PTHR43377">
    <property type="entry name" value="BILIVERDIN REDUCTASE A"/>
    <property type="match status" value="1"/>
</dbReference>
<dbReference type="SUPFAM" id="SSF55347">
    <property type="entry name" value="Glyceraldehyde-3-phosphate dehydrogenase-like, C-terminal domain"/>
    <property type="match status" value="1"/>
</dbReference>
<sequence>MRVGIVGLGDRIATLAPEFAKAQPAIEYTAVVDPSDTRLPVLTALGAQPQRYDNINDMLAGQRFDLLIIGSPNHLHLEHLSAALRSDVPYIFTEKPVVISVDETLELARLIAEHDGVKRMMVGLVLRYSPLYRALRSAQADGHLGEIMSIEASEHIAPYHGSFFMRDWRRDSNISGGFMLEKCCHDLDLYQGLVDARPTKIASFGGRKKYLPQHRPAEDLAYLQEKAPRWQGINDAFSGAGDLIDYQTALVQYENGASMAFHTNMNVPDEFRRFAVIGRDGMAEGDFIRNTFRVTRSDDGSHPVDLAKVVEGGARHDGHYGADGAMARDLMAHMAGHLPDLPLSCIDALEAGLTAMAMDEAMRDEKIVDMAPTWAAFDAALGIAEEAA</sequence>
<dbReference type="InterPro" id="IPR051450">
    <property type="entry name" value="Gfo/Idh/MocA_Oxidoreductases"/>
</dbReference>
<dbReference type="InterPro" id="IPR055170">
    <property type="entry name" value="GFO_IDH_MocA-like_dom"/>
</dbReference>
<evidence type="ECO:0000259" key="1">
    <source>
        <dbReference type="Pfam" id="PF01408"/>
    </source>
</evidence>
<evidence type="ECO:0000259" key="2">
    <source>
        <dbReference type="Pfam" id="PF22725"/>
    </source>
</evidence>
<dbReference type="Pfam" id="PF22725">
    <property type="entry name" value="GFO_IDH_MocA_C3"/>
    <property type="match status" value="1"/>
</dbReference>
<proteinExistence type="predicted"/>
<protein>
    <submittedName>
        <fullName evidence="3">Small Molecule Metabolism</fullName>
    </submittedName>
</protein>